<sequence length="526" mass="56757">MKKLLYYCFSLLITNVIWSQTVSVNQTTPNAEVGIPTNFNLTLNPGNSPGNTHYRINYWLVIANIGNGTIQGNINGQNTYTYYHTPTSQVLALSNNTSVDIPITYGSNAPDTDNVEFQVSGSYGTVDAMGNFHAGPTLYGKYKKTNGDSGYAVDVKILCTPSISSPNILACCPNNVQICASGFCDANTFNWSITGGNIVSGFGSSCITVAPSAGNGAVSAGCTVSRSSGLSTYTRFNSSSISRTPRTASFTALYPEYPYNTQPYNYICKGGSGRQMSMATQCGISSINWVAPNCTIIGQNTLTPTIIPTNVIPTTSTINIYATVNFVGGCSVNTPAIPFKILDATNAPVPNGYFEAVPNNGDICTADVFQLNFISTDGFSNGVTTISRDFIRGPGDSIHYQPSKPTPITVCNKNLCTGLSTCTVFKVYPPAPCDYYINKSIAPTSNEKIIIAPNPTTGNLKVELPEVLTGTYQIFDQINNKLILEDKFDNRLELQIQIDTKLNNGIYILKINTEKYIFTQKIILSK</sequence>
<feature type="chain" id="PRO_5021991123" evidence="2">
    <location>
        <begin position="20"/>
        <end position="526"/>
    </location>
</feature>
<comment type="caution">
    <text evidence="4">The sequence shown here is derived from an EMBL/GenBank/DDBJ whole genome shotgun (WGS) entry which is preliminary data.</text>
</comment>
<evidence type="ECO:0000256" key="1">
    <source>
        <dbReference type="ARBA" id="ARBA00022729"/>
    </source>
</evidence>
<evidence type="ECO:0000313" key="4">
    <source>
        <dbReference type="EMBL" id="TQM41504.1"/>
    </source>
</evidence>
<protein>
    <submittedName>
        <fullName evidence="4">Putative secreted protein (Por secretion system target)</fullName>
    </submittedName>
</protein>
<dbReference type="InterPro" id="IPR026444">
    <property type="entry name" value="Secre_tail"/>
</dbReference>
<dbReference type="Proteomes" id="UP000320773">
    <property type="component" value="Unassembled WGS sequence"/>
</dbReference>
<evidence type="ECO:0000256" key="2">
    <source>
        <dbReference type="SAM" id="SignalP"/>
    </source>
</evidence>
<gene>
    <name evidence="4" type="ORF">BC670_2475</name>
</gene>
<proteinExistence type="predicted"/>
<evidence type="ECO:0000313" key="5">
    <source>
        <dbReference type="Proteomes" id="UP000320773"/>
    </source>
</evidence>
<evidence type="ECO:0000259" key="3">
    <source>
        <dbReference type="Pfam" id="PF18962"/>
    </source>
</evidence>
<name>A0A543G6A2_9FLAO</name>
<organism evidence="4 5">
    <name type="scientific">Flavobacterium branchiophilum</name>
    <dbReference type="NCBI Taxonomy" id="55197"/>
    <lineage>
        <taxon>Bacteria</taxon>
        <taxon>Pseudomonadati</taxon>
        <taxon>Bacteroidota</taxon>
        <taxon>Flavobacteriia</taxon>
        <taxon>Flavobacteriales</taxon>
        <taxon>Flavobacteriaceae</taxon>
        <taxon>Flavobacterium</taxon>
    </lineage>
</organism>
<feature type="domain" description="Secretion system C-terminal sorting" evidence="3">
    <location>
        <begin position="452"/>
        <end position="523"/>
    </location>
</feature>
<dbReference type="Pfam" id="PF18962">
    <property type="entry name" value="Por_Secre_tail"/>
    <property type="match status" value="1"/>
</dbReference>
<dbReference type="NCBIfam" id="TIGR04183">
    <property type="entry name" value="Por_Secre_tail"/>
    <property type="match status" value="1"/>
</dbReference>
<feature type="signal peptide" evidence="2">
    <location>
        <begin position="1"/>
        <end position="19"/>
    </location>
</feature>
<dbReference type="RefSeq" id="WP_089080909.1">
    <property type="nucleotide sequence ID" value="NZ_VFPJ01000001.1"/>
</dbReference>
<dbReference type="AlphaFoldDB" id="A0A543G6A2"/>
<accession>A0A543G6A2</accession>
<dbReference type="EMBL" id="VFPJ01000001">
    <property type="protein sequence ID" value="TQM41504.1"/>
    <property type="molecule type" value="Genomic_DNA"/>
</dbReference>
<keyword evidence="1 2" id="KW-0732">Signal</keyword>
<reference evidence="4 5" key="1">
    <citation type="submission" date="2019-06" db="EMBL/GenBank/DDBJ databases">
        <title>Genomic Encyclopedia of Archaeal and Bacterial Type Strains, Phase II (KMG-II): from individual species to whole genera.</title>
        <authorList>
            <person name="Goeker M."/>
        </authorList>
    </citation>
    <scope>NUCLEOTIDE SEQUENCE [LARGE SCALE GENOMIC DNA]</scope>
    <source>
        <strain evidence="4 5">DSM 24789</strain>
    </source>
</reference>